<dbReference type="InterPro" id="IPR012444">
    <property type="entry name" value="DUF1647"/>
</dbReference>
<keyword evidence="3" id="KW-1185">Reference proteome</keyword>
<dbReference type="PANTHER" id="PTHR31389:SF4">
    <property type="entry name" value="LD39211P"/>
    <property type="match status" value="1"/>
</dbReference>
<dbReference type="EnsemblMetazoa" id="G16297.2">
    <property type="protein sequence ID" value="G16297.2:cds"/>
    <property type="gene ID" value="G16297"/>
</dbReference>
<keyword evidence="1" id="KW-0812">Transmembrane</keyword>
<organism evidence="2 3">
    <name type="scientific">Magallana gigas</name>
    <name type="common">Pacific oyster</name>
    <name type="synonym">Crassostrea gigas</name>
    <dbReference type="NCBI Taxonomy" id="29159"/>
    <lineage>
        <taxon>Eukaryota</taxon>
        <taxon>Metazoa</taxon>
        <taxon>Spiralia</taxon>
        <taxon>Lophotrochozoa</taxon>
        <taxon>Mollusca</taxon>
        <taxon>Bivalvia</taxon>
        <taxon>Autobranchia</taxon>
        <taxon>Pteriomorphia</taxon>
        <taxon>Ostreida</taxon>
        <taxon>Ostreoidea</taxon>
        <taxon>Ostreidae</taxon>
        <taxon>Magallana</taxon>
    </lineage>
</organism>
<sequence length="514" mass="58943">MIRRKAKEYGGSSLELGGATNLIKYVPMKRRMSVNIVRYVILILLGVILHAGYKLMFNSNSEREYAGSPSDDVLNDDVAETTEGGFKDSQNLAFDDEWEHKEKIENKLKIHSKTVLDKHMKSQKEDATIAKNLNLDKDVNVKDDEKSQNSKMLNKQPIDKNHQSNEMEYNVIIDELDPKDNLEIEDLKNEMKIENDIAKLMDEDRNSEKVAELPVEESSDLKQPVQRDPKVQKEFQQKADKIVRVVKGNVQSVILSEGGHHSHEIPVFVTAASQQTFGQIEHLVASIQYFYPQETLYIFDLDLNEGQRKKLSSFCNVRMRGFWFNLFPKFIQDLSNYHWRPLIIQTALAEFGHITWINPGFKVSSTVFSELVHKSEDPGVLIIGQSADYSTFAVTNPGMYKYLAVNRADLYKFPHIEIKAIIIHNTEDIMNHFMKILTACAVEERCLTPFGASSDCTFDVTGREYAHCHRFDESAVNIILKNWLGHKPVSYMVKSTFLQPINKYDRVSPKVCNK</sequence>
<dbReference type="PANTHER" id="PTHR31389">
    <property type="entry name" value="LD39211P"/>
    <property type="match status" value="1"/>
</dbReference>
<keyword evidence="1" id="KW-0472">Membrane</keyword>
<name>A0A8W8IXJ7_MAGGI</name>
<evidence type="ECO:0000313" key="2">
    <source>
        <dbReference type="EnsemblMetazoa" id="G16297.1:cds"/>
    </source>
</evidence>
<reference evidence="2" key="1">
    <citation type="submission" date="2022-08" db="UniProtKB">
        <authorList>
            <consortium name="EnsemblMetazoa"/>
        </authorList>
    </citation>
    <scope>IDENTIFICATION</scope>
    <source>
        <strain evidence="2">05x7-T-G4-1.051#20</strain>
    </source>
</reference>
<dbReference type="Proteomes" id="UP000005408">
    <property type="component" value="Unassembled WGS sequence"/>
</dbReference>
<protein>
    <submittedName>
        <fullName evidence="2">Uncharacterized protein</fullName>
    </submittedName>
</protein>
<dbReference type="AlphaFoldDB" id="A0A8W8IXJ7"/>
<proteinExistence type="predicted"/>
<dbReference type="OrthoDB" id="5954868at2759"/>
<dbReference type="OMA" id="WINPGFK"/>
<feature type="transmembrane region" description="Helical" evidence="1">
    <location>
        <begin position="36"/>
        <end position="53"/>
    </location>
</feature>
<evidence type="ECO:0000256" key="1">
    <source>
        <dbReference type="SAM" id="Phobius"/>
    </source>
</evidence>
<accession>A0A8W8IXJ7</accession>
<dbReference type="EnsemblMetazoa" id="G16297.1">
    <property type="protein sequence ID" value="G16297.1:cds"/>
    <property type="gene ID" value="G16297"/>
</dbReference>
<dbReference type="Pfam" id="PF07801">
    <property type="entry name" value="DUF1647"/>
    <property type="match status" value="1"/>
</dbReference>
<evidence type="ECO:0000313" key="3">
    <source>
        <dbReference type="Proteomes" id="UP000005408"/>
    </source>
</evidence>
<keyword evidence="1" id="KW-1133">Transmembrane helix</keyword>